<evidence type="ECO:0000313" key="3">
    <source>
        <dbReference type="Proteomes" id="UP000177197"/>
    </source>
</evidence>
<dbReference type="SUPFAM" id="SSF51556">
    <property type="entry name" value="Metallo-dependent hydrolases"/>
    <property type="match status" value="1"/>
</dbReference>
<evidence type="ECO:0000313" key="2">
    <source>
        <dbReference type="EMBL" id="OGD40275.1"/>
    </source>
</evidence>
<name>A0A1F5CBR4_9BACT</name>
<dbReference type="AlphaFoldDB" id="A0A1F5CBR4"/>
<protein>
    <recommendedName>
        <fullName evidence="1">Amidohydrolase 3 domain-containing protein</fullName>
    </recommendedName>
</protein>
<gene>
    <name evidence="2" type="ORF">A3I30_03190</name>
</gene>
<dbReference type="EMBL" id="MEYV01000010">
    <property type="protein sequence ID" value="OGD40275.1"/>
    <property type="molecule type" value="Genomic_DNA"/>
</dbReference>
<dbReference type="InterPro" id="IPR013108">
    <property type="entry name" value="Amidohydro_3"/>
</dbReference>
<sequence length="523" mass="56787">MALDILIKNGVVLNGLGSPAFHADVAVKDGRIQKIGFLGEPASKTRIDASGRFVAPGFIDINNASDRHWSLFDHSKLESFLHQGVTTIIGGNCGSSLAPLVRGNTIASIQKWAKVEKINVNWLGMGEFLEQARKQRLALNFATLVGHSTLRRGMIREEFRELTEKETAQTQFLLEKAIEEGALGFSTALNYSHAKAATFDEIVKLSGIATKHKKVYSSHLRDEGGGLISAVKEVIESARAAGASLQISHFKSVGRDNHQFFETALSMIEKAGDEGLNINFDLYPYAVTTSVIYTLLPDWVAVGGRAQLVANLGSPDVRARVIFEMKPNEEEIKNIVIASGAIDKTFIGRTLAQIAQNQGVGVSEALINTLAVAGGRIIGFWPALAEENIIRGLKSSFSLIASDGAAYNLDDARAGYLVHPRSFGTFPRILARYVRDKKIMSWEEAIKKMTALPALKFGLSQRGVIKPGFIADITIFNPETVQDLATYENPFQYANGIDAVIINGNVALLAGKISDKNFGSIIT</sequence>
<dbReference type="PANTHER" id="PTHR11647:SF1">
    <property type="entry name" value="COLLAPSIN RESPONSE MEDIATOR PROTEIN"/>
    <property type="match status" value="1"/>
</dbReference>
<dbReference type="InterPro" id="IPR011059">
    <property type="entry name" value="Metal-dep_hydrolase_composite"/>
</dbReference>
<feature type="domain" description="Amidohydrolase 3" evidence="1">
    <location>
        <begin position="47"/>
        <end position="506"/>
    </location>
</feature>
<reference evidence="2 3" key="1">
    <citation type="journal article" date="2016" name="Nat. Commun.">
        <title>Thousands of microbial genomes shed light on interconnected biogeochemical processes in an aquifer system.</title>
        <authorList>
            <person name="Anantharaman K."/>
            <person name="Brown C.T."/>
            <person name="Hug L.A."/>
            <person name="Sharon I."/>
            <person name="Castelle C.J."/>
            <person name="Probst A.J."/>
            <person name="Thomas B.C."/>
            <person name="Singh A."/>
            <person name="Wilkins M.J."/>
            <person name="Karaoz U."/>
            <person name="Brodie E.L."/>
            <person name="Williams K.H."/>
            <person name="Hubbard S.S."/>
            <person name="Banfield J.F."/>
        </authorList>
    </citation>
    <scope>NUCLEOTIDE SEQUENCE [LARGE SCALE GENOMIC DNA]</scope>
</reference>
<dbReference type="CDD" id="cd01297">
    <property type="entry name" value="D-aminoacylase"/>
    <property type="match status" value="1"/>
</dbReference>
<dbReference type="Gene3D" id="3.30.1490.130">
    <property type="entry name" value="D-aminoacylase. Domain 3"/>
    <property type="match status" value="1"/>
</dbReference>
<dbReference type="InterPro" id="IPR050378">
    <property type="entry name" value="Metallo-dep_Hydrolases_sf"/>
</dbReference>
<dbReference type="InterPro" id="IPR032466">
    <property type="entry name" value="Metal_Hydrolase"/>
</dbReference>
<evidence type="ECO:0000259" key="1">
    <source>
        <dbReference type="Pfam" id="PF07969"/>
    </source>
</evidence>
<dbReference type="Gene3D" id="2.30.40.10">
    <property type="entry name" value="Urease, subunit C, domain 1"/>
    <property type="match status" value="2"/>
</dbReference>
<comment type="caution">
    <text evidence="2">The sequence shown here is derived from an EMBL/GenBank/DDBJ whole genome shotgun (WGS) entry which is preliminary data.</text>
</comment>
<dbReference type="GO" id="GO:0016811">
    <property type="term" value="F:hydrolase activity, acting on carbon-nitrogen (but not peptide) bonds, in linear amides"/>
    <property type="evidence" value="ECO:0007669"/>
    <property type="project" value="InterPro"/>
</dbReference>
<organism evidence="2 3">
    <name type="scientific">Candidatus Azambacteria bacterium RIFCSPLOWO2_02_FULL_44_14</name>
    <dbReference type="NCBI Taxonomy" id="1797306"/>
    <lineage>
        <taxon>Bacteria</taxon>
        <taxon>Candidatus Azamiibacteriota</taxon>
    </lineage>
</organism>
<dbReference type="Proteomes" id="UP000177197">
    <property type="component" value="Unassembled WGS sequence"/>
</dbReference>
<dbReference type="GO" id="GO:0016812">
    <property type="term" value="F:hydrolase activity, acting on carbon-nitrogen (but not peptide) bonds, in cyclic amides"/>
    <property type="evidence" value="ECO:0007669"/>
    <property type="project" value="TreeGrafter"/>
</dbReference>
<accession>A0A1F5CBR4</accession>
<dbReference type="Pfam" id="PF07969">
    <property type="entry name" value="Amidohydro_3"/>
    <property type="match status" value="1"/>
</dbReference>
<dbReference type="InterPro" id="IPR023100">
    <property type="entry name" value="D-aminoacylase_insert_dom_sf"/>
</dbReference>
<dbReference type="SUPFAM" id="SSF51338">
    <property type="entry name" value="Composite domain of metallo-dependent hydrolases"/>
    <property type="match status" value="1"/>
</dbReference>
<dbReference type="Gene3D" id="3.20.20.140">
    <property type="entry name" value="Metal-dependent hydrolases"/>
    <property type="match status" value="2"/>
</dbReference>
<dbReference type="PANTHER" id="PTHR11647">
    <property type="entry name" value="HYDRANTOINASE/DIHYDROPYRIMIDINASE FAMILY MEMBER"/>
    <property type="match status" value="1"/>
</dbReference>
<proteinExistence type="predicted"/>
<dbReference type="GO" id="GO:0005829">
    <property type="term" value="C:cytosol"/>
    <property type="evidence" value="ECO:0007669"/>
    <property type="project" value="TreeGrafter"/>
</dbReference>